<feature type="transmembrane region" description="Helical" evidence="4">
    <location>
        <begin position="360"/>
        <end position="378"/>
    </location>
</feature>
<dbReference type="InterPro" id="IPR011701">
    <property type="entry name" value="MFS"/>
</dbReference>
<dbReference type="Proteomes" id="UP000009102">
    <property type="component" value="Chromosome"/>
</dbReference>
<dbReference type="EMBL" id="CP001801">
    <property type="protein sequence ID" value="ACX97195.1"/>
    <property type="molecule type" value="Genomic_DNA"/>
</dbReference>
<proteinExistence type="predicted"/>
<evidence type="ECO:0000256" key="1">
    <source>
        <dbReference type="ARBA" id="ARBA00022692"/>
    </source>
</evidence>
<keyword evidence="1 4" id="KW-0812">Transmembrane</keyword>
<dbReference type="InterPro" id="IPR036259">
    <property type="entry name" value="MFS_trans_sf"/>
</dbReference>
<feature type="transmembrane region" description="Helical" evidence="4">
    <location>
        <begin position="12"/>
        <end position="36"/>
    </location>
</feature>
<dbReference type="HOGENOM" id="CLU_035018_0_0_6"/>
<dbReference type="PANTHER" id="PTHR23521">
    <property type="entry name" value="TRANSPORTER MFS SUPERFAMILY"/>
    <property type="match status" value="1"/>
</dbReference>
<feature type="transmembrane region" description="Helical" evidence="4">
    <location>
        <begin position="206"/>
        <end position="232"/>
    </location>
</feature>
<dbReference type="AlphaFoldDB" id="D0KXK7"/>
<evidence type="ECO:0000256" key="3">
    <source>
        <dbReference type="ARBA" id="ARBA00023136"/>
    </source>
</evidence>
<dbReference type="KEGG" id="hna:Hneap_2386"/>
<feature type="transmembrane region" description="Helical" evidence="4">
    <location>
        <begin position="165"/>
        <end position="185"/>
    </location>
</feature>
<name>D0KXK7_HALNC</name>
<feature type="transmembrane region" description="Helical" evidence="4">
    <location>
        <begin position="329"/>
        <end position="348"/>
    </location>
</feature>
<dbReference type="PANTHER" id="PTHR23521:SF2">
    <property type="entry name" value="TRANSPORTER MFS SUPERFAMILY"/>
    <property type="match status" value="1"/>
</dbReference>
<dbReference type="GO" id="GO:0022857">
    <property type="term" value="F:transmembrane transporter activity"/>
    <property type="evidence" value="ECO:0007669"/>
    <property type="project" value="InterPro"/>
</dbReference>
<feature type="transmembrane region" description="Helical" evidence="4">
    <location>
        <begin position="244"/>
        <end position="263"/>
    </location>
</feature>
<dbReference type="OrthoDB" id="5368493at2"/>
<evidence type="ECO:0000313" key="6">
    <source>
        <dbReference type="Proteomes" id="UP000009102"/>
    </source>
</evidence>
<dbReference type="STRING" id="555778.Hneap_2386"/>
<sequence length="392" mass="41069">MTQQHPIDWGTVAALNVVSIFSQLGQFGIGFVVLPVWLAQHGLNATELGVLVSAQWLGMLIGLAIAPRLNVRLGHAKVIALGLLVTMIGFLVMLNVGPYAWLPAVVVIGLGMGLRWIGLEPWLYGITPTQGRGRLVGFHETMIGIAPIVAPLTTNWVGIEGSGPLVLGLIFTGMAFIPLAFAGVAPRAKMVQVKRASGQGPSPRNLILALGVATAAIGGITEAAFSGLFPIFGAGRDLSADQMVTLLTYFGFGGLLLQYLMGWLADHRGLVFAVLVNAGMTILMAIVTSFPLGFNGLAVTFFVMGGTITGYLTLAIVASTKAGHGDLSVNVRLISMAYTASAIFGPLLAGVAMKSSTSEALIWLVGALGVALCGYVLIQTRRRVLPDRLPDA</sequence>
<evidence type="ECO:0000256" key="4">
    <source>
        <dbReference type="SAM" id="Phobius"/>
    </source>
</evidence>
<organism evidence="5 6">
    <name type="scientific">Halothiobacillus neapolitanus (strain ATCC 23641 / DSM 15147 / CIP 104769 / NCIMB 8539 / c2)</name>
    <name type="common">Thiobacillus neapolitanus</name>
    <dbReference type="NCBI Taxonomy" id="555778"/>
    <lineage>
        <taxon>Bacteria</taxon>
        <taxon>Pseudomonadati</taxon>
        <taxon>Pseudomonadota</taxon>
        <taxon>Gammaproteobacteria</taxon>
        <taxon>Chromatiales</taxon>
        <taxon>Halothiobacillaceae</taxon>
        <taxon>Halothiobacillus</taxon>
    </lineage>
</organism>
<keyword evidence="3 4" id="KW-0472">Membrane</keyword>
<keyword evidence="2 4" id="KW-1133">Transmembrane helix</keyword>
<keyword evidence="6" id="KW-1185">Reference proteome</keyword>
<dbReference type="SUPFAM" id="SSF103473">
    <property type="entry name" value="MFS general substrate transporter"/>
    <property type="match status" value="1"/>
</dbReference>
<dbReference type="Pfam" id="PF07690">
    <property type="entry name" value="MFS_1"/>
    <property type="match status" value="1"/>
</dbReference>
<feature type="transmembrane region" description="Helical" evidence="4">
    <location>
        <begin position="48"/>
        <end position="66"/>
    </location>
</feature>
<protein>
    <submittedName>
        <fullName evidence="5">Major facilitator superfamily MFS_1</fullName>
    </submittedName>
</protein>
<evidence type="ECO:0000313" key="5">
    <source>
        <dbReference type="EMBL" id="ACX97195.1"/>
    </source>
</evidence>
<dbReference type="GO" id="GO:0005886">
    <property type="term" value="C:plasma membrane"/>
    <property type="evidence" value="ECO:0007669"/>
    <property type="project" value="TreeGrafter"/>
</dbReference>
<feature type="transmembrane region" description="Helical" evidence="4">
    <location>
        <begin position="138"/>
        <end position="159"/>
    </location>
</feature>
<feature type="transmembrane region" description="Helical" evidence="4">
    <location>
        <begin position="100"/>
        <end position="117"/>
    </location>
</feature>
<dbReference type="RefSeq" id="WP_012825226.1">
    <property type="nucleotide sequence ID" value="NC_013422.1"/>
</dbReference>
<reference evidence="5 6" key="1">
    <citation type="submission" date="2009-10" db="EMBL/GenBank/DDBJ databases">
        <title>Complete sequence of Halothiobacillus neapolitanus c2.</title>
        <authorList>
            <consortium name="US DOE Joint Genome Institute"/>
            <person name="Lucas S."/>
            <person name="Copeland A."/>
            <person name="Lapidus A."/>
            <person name="Glavina del Rio T."/>
            <person name="Tice H."/>
            <person name="Bruce D."/>
            <person name="Goodwin L."/>
            <person name="Pitluck S."/>
            <person name="Davenport K."/>
            <person name="Brettin T."/>
            <person name="Detter J.C."/>
            <person name="Han C."/>
            <person name="Tapia R."/>
            <person name="Larimer F."/>
            <person name="Land M."/>
            <person name="Hauser L."/>
            <person name="Kyrpides N."/>
            <person name="Mikhailova N."/>
            <person name="Kerfeld C."/>
            <person name="Cannon G."/>
            <person name="Heinhort S."/>
        </authorList>
    </citation>
    <scope>NUCLEOTIDE SEQUENCE [LARGE SCALE GENOMIC DNA]</scope>
    <source>
        <strain evidence="6">ATCC 23641 / c2</strain>
    </source>
</reference>
<gene>
    <name evidence="5" type="ordered locus">Hneap_2386</name>
</gene>
<dbReference type="Gene3D" id="1.20.1250.20">
    <property type="entry name" value="MFS general substrate transporter like domains"/>
    <property type="match status" value="2"/>
</dbReference>
<dbReference type="eggNOG" id="COG0738">
    <property type="taxonomic scope" value="Bacteria"/>
</dbReference>
<accession>D0KXK7</accession>
<evidence type="ECO:0000256" key="2">
    <source>
        <dbReference type="ARBA" id="ARBA00022989"/>
    </source>
</evidence>
<feature type="transmembrane region" description="Helical" evidence="4">
    <location>
        <begin position="78"/>
        <end position="94"/>
    </location>
</feature>
<feature type="transmembrane region" description="Helical" evidence="4">
    <location>
        <begin position="270"/>
        <end position="290"/>
    </location>
</feature>
<feature type="transmembrane region" description="Helical" evidence="4">
    <location>
        <begin position="296"/>
        <end position="317"/>
    </location>
</feature>